<dbReference type="InterPro" id="IPR027843">
    <property type="entry name" value="DUF4440"/>
</dbReference>
<dbReference type="SUPFAM" id="SSF54427">
    <property type="entry name" value="NTF2-like"/>
    <property type="match status" value="1"/>
</dbReference>
<gene>
    <name evidence="2" type="ORF">UA74_00455</name>
</gene>
<evidence type="ECO:0000313" key="3">
    <source>
        <dbReference type="Proteomes" id="UP000185511"/>
    </source>
</evidence>
<protein>
    <recommendedName>
        <fullName evidence="1">DUF4440 domain-containing protein</fullName>
    </recommendedName>
</protein>
<evidence type="ECO:0000313" key="2">
    <source>
        <dbReference type="EMBL" id="APU12190.1"/>
    </source>
</evidence>
<dbReference type="RefSeq" id="WP_075737899.1">
    <property type="nucleotide sequence ID" value="NZ_CP016076.1"/>
</dbReference>
<organism evidence="2 3">
    <name type="scientific">Actinoalloteichus fjordicus</name>
    <dbReference type="NCBI Taxonomy" id="1612552"/>
    <lineage>
        <taxon>Bacteria</taxon>
        <taxon>Bacillati</taxon>
        <taxon>Actinomycetota</taxon>
        <taxon>Actinomycetes</taxon>
        <taxon>Pseudonocardiales</taxon>
        <taxon>Pseudonocardiaceae</taxon>
        <taxon>Actinoalloteichus</taxon>
    </lineage>
</organism>
<proteinExistence type="predicted"/>
<sequence length="147" mass="15978">MPAESVAAPVVQDETVDHRADLAAVTEVIHDVETAFNTNDPDLMTAHFTENASVVNAMGVLLAGRLELLAANRRGLAGFLRDEYVRYDVGDVVFLRPDIAIAHKTARATTAEGEPLDVKPTMIALYVLVKEAGRWWVAARQNTLVPA</sequence>
<reference evidence="3" key="1">
    <citation type="submission" date="2016-06" db="EMBL/GenBank/DDBJ databases">
        <title>Complete genome sequence of Actinoalloteichus fjordicus DSM 46855 (=ADI127-17), type strain of the new species Actinoalloteichus fjordicus.</title>
        <authorList>
            <person name="Ruckert C."/>
            <person name="Nouioui I."/>
            <person name="Willmese J."/>
            <person name="van Wezel G."/>
            <person name="Klenk H.-P."/>
            <person name="Kalinowski J."/>
            <person name="Zotchev S.B."/>
        </authorList>
    </citation>
    <scope>NUCLEOTIDE SEQUENCE [LARGE SCALE GENOMIC DNA]</scope>
    <source>
        <strain evidence="3">ADI127-7</strain>
    </source>
</reference>
<dbReference type="KEGG" id="acad:UA74_00455"/>
<feature type="domain" description="DUF4440" evidence="1">
    <location>
        <begin position="26"/>
        <end position="137"/>
    </location>
</feature>
<evidence type="ECO:0000259" key="1">
    <source>
        <dbReference type="Pfam" id="PF14534"/>
    </source>
</evidence>
<dbReference type="AlphaFoldDB" id="A0AAC9L995"/>
<name>A0AAC9L995_9PSEU</name>
<accession>A0AAC9L995</accession>
<dbReference type="NCBIfam" id="TIGR02246">
    <property type="entry name" value="SgcJ/EcaC family oxidoreductase"/>
    <property type="match status" value="1"/>
</dbReference>
<dbReference type="InterPro" id="IPR032710">
    <property type="entry name" value="NTF2-like_dom_sf"/>
</dbReference>
<dbReference type="InterPro" id="IPR011944">
    <property type="entry name" value="Steroid_delta5-4_isomerase"/>
</dbReference>
<dbReference type="EMBL" id="CP016076">
    <property type="protein sequence ID" value="APU12190.1"/>
    <property type="molecule type" value="Genomic_DNA"/>
</dbReference>
<dbReference type="Proteomes" id="UP000185511">
    <property type="component" value="Chromosome"/>
</dbReference>
<keyword evidence="3" id="KW-1185">Reference proteome</keyword>
<dbReference type="Pfam" id="PF14534">
    <property type="entry name" value="DUF4440"/>
    <property type="match status" value="1"/>
</dbReference>
<dbReference type="Gene3D" id="3.10.450.50">
    <property type="match status" value="1"/>
</dbReference>